<dbReference type="Gene3D" id="3.10.580.10">
    <property type="entry name" value="CBS-domain"/>
    <property type="match status" value="1"/>
</dbReference>
<dbReference type="CDD" id="cd02205">
    <property type="entry name" value="CBS_pair_SF"/>
    <property type="match status" value="1"/>
</dbReference>
<organism evidence="3 4">
    <name type="scientific">Aquirufa regiilacus</name>
    <dbReference type="NCBI Taxonomy" id="3024868"/>
    <lineage>
        <taxon>Bacteria</taxon>
        <taxon>Pseudomonadati</taxon>
        <taxon>Bacteroidota</taxon>
        <taxon>Cytophagia</taxon>
        <taxon>Cytophagales</taxon>
        <taxon>Flectobacillaceae</taxon>
        <taxon>Aquirufa</taxon>
    </lineage>
</organism>
<name>A0ABU3TP69_9BACT</name>
<dbReference type="RefSeq" id="WP_315575951.1">
    <property type="nucleotide sequence ID" value="NZ_JARDXH010000003.1"/>
</dbReference>
<evidence type="ECO:0000256" key="1">
    <source>
        <dbReference type="PROSITE-ProRule" id="PRU00703"/>
    </source>
</evidence>
<evidence type="ECO:0000313" key="3">
    <source>
        <dbReference type="EMBL" id="MDU0807661.1"/>
    </source>
</evidence>
<sequence>MLALTYLSFDFPTLSLQDSIQKGLKVLHQSKQTNLAVLDGKKLVGNITERLLMQCPHPDGKISQLLTDLAHYSLESEEDVLASLPWFESSGFSLLPVTDEDGKYLGYLTSAEVAKLLINNGFNSSQGGIMYIPFHSQRDSFSLIARLIEENNGLITRSFLIQNPKDAMGLPELVIQVQTDQFAAIIQSLERHSIHIEKAFHFGKNETVDTARFDLLLKYLNP</sequence>
<dbReference type="EMBL" id="JAVNWW010000001">
    <property type="protein sequence ID" value="MDU0807661.1"/>
    <property type="molecule type" value="Genomic_DNA"/>
</dbReference>
<comment type="caution">
    <text evidence="3">The sequence shown here is derived from an EMBL/GenBank/DDBJ whole genome shotgun (WGS) entry which is preliminary data.</text>
</comment>
<evidence type="ECO:0000259" key="2">
    <source>
        <dbReference type="PROSITE" id="PS51371"/>
    </source>
</evidence>
<reference evidence="3 4" key="1">
    <citation type="submission" date="2023-09" db="EMBL/GenBank/DDBJ databases">
        <title>Aquirufa genomes.</title>
        <authorList>
            <person name="Pitt A."/>
        </authorList>
    </citation>
    <scope>NUCLEOTIDE SEQUENCE [LARGE SCALE GENOMIC DNA]</scope>
    <source>
        <strain evidence="3 4">LEOWEIH-7C</strain>
    </source>
</reference>
<protein>
    <submittedName>
        <fullName evidence="3">CBS domain-containing protein</fullName>
    </submittedName>
</protein>
<dbReference type="Proteomes" id="UP001249959">
    <property type="component" value="Unassembled WGS sequence"/>
</dbReference>
<proteinExistence type="predicted"/>
<dbReference type="SUPFAM" id="SSF54631">
    <property type="entry name" value="CBS-domain pair"/>
    <property type="match status" value="1"/>
</dbReference>
<dbReference type="InterPro" id="IPR000644">
    <property type="entry name" value="CBS_dom"/>
</dbReference>
<feature type="domain" description="CBS" evidence="2">
    <location>
        <begin position="66"/>
        <end position="125"/>
    </location>
</feature>
<dbReference type="InterPro" id="IPR046342">
    <property type="entry name" value="CBS_dom_sf"/>
</dbReference>
<accession>A0ABU3TP69</accession>
<dbReference type="Pfam" id="PF00571">
    <property type="entry name" value="CBS"/>
    <property type="match status" value="1"/>
</dbReference>
<gene>
    <name evidence="3" type="ORF">PQG45_01280</name>
</gene>
<keyword evidence="1" id="KW-0129">CBS domain</keyword>
<keyword evidence="4" id="KW-1185">Reference proteome</keyword>
<evidence type="ECO:0000313" key="4">
    <source>
        <dbReference type="Proteomes" id="UP001249959"/>
    </source>
</evidence>
<dbReference type="PROSITE" id="PS51371">
    <property type="entry name" value="CBS"/>
    <property type="match status" value="1"/>
</dbReference>